<accession>A0A5M6A0Z5</accession>
<dbReference type="RefSeq" id="WP_010992401.1">
    <property type="nucleotide sequence ID" value="NZ_QRTN01000034.1"/>
</dbReference>
<protein>
    <submittedName>
        <fullName evidence="1">Uncharacterized protein</fullName>
    </submittedName>
</protein>
<comment type="caution">
    <text evidence="1">The sequence shown here is derived from an EMBL/GenBank/DDBJ whole genome shotgun (WGS) entry which is preliminary data.</text>
</comment>
<dbReference type="AlphaFoldDB" id="A0A5M6A0Z5"/>
<proteinExistence type="predicted"/>
<dbReference type="EMBL" id="VVZB01000002">
    <property type="protein sequence ID" value="KAA5385517.1"/>
    <property type="molecule type" value="Genomic_DNA"/>
</dbReference>
<dbReference type="GeneID" id="60369096"/>
<dbReference type="Proteomes" id="UP000347681">
    <property type="component" value="Unassembled WGS sequence"/>
</dbReference>
<gene>
    <name evidence="1" type="ORF">F2Y61_06735</name>
</gene>
<reference evidence="1 2" key="1">
    <citation type="journal article" date="2019" name="Nat. Med.">
        <title>A library of human gut bacterial isolates paired with longitudinal multiomics data enables mechanistic microbiome research.</title>
        <authorList>
            <person name="Poyet M."/>
            <person name="Groussin M."/>
            <person name="Gibbons S.M."/>
            <person name="Avila-Pacheco J."/>
            <person name="Jiang X."/>
            <person name="Kearney S.M."/>
            <person name="Perrotta A.R."/>
            <person name="Berdy B."/>
            <person name="Zhao S."/>
            <person name="Lieberman T.D."/>
            <person name="Swanson P.K."/>
            <person name="Smith M."/>
            <person name="Roesemann S."/>
            <person name="Alexander J.E."/>
            <person name="Rich S.A."/>
            <person name="Livny J."/>
            <person name="Vlamakis H."/>
            <person name="Clish C."/>
            <person name="Bullock K."/>
            <person name="Deik A."/>
            <person name="Scott J."/>
            <person name="Pierce K.A."/>
            <person name="Xavier R.J."/>
            <person name="Alm E.J."/>
        </authorList>
    </citation>
    <scope>NUCLEOTIDE SEQUENCE [LARGE SCALE GENOMIC DNA]</scope>
    <source>
        <strain evidence="1 2">BIOML-A5</strain>
    </source>
</reference>
<evidence type="ECO:0000313" key="1">
    <source>
        <dbReference type="EMBL" id="KAA5385517.1"/>
    </source>
</evidence>
<organism evidence="1 2">
    <name type="scientific">Phocaeicola dorei</name>
    <dbReference type="NCBI Taxonomy" id="357276"/>
    <lineage>
        <taxon>Bacteria</taxon>
        <taxon>Pseudomonadati</taxon>
        <taxon>Bacteroidota</taxon>
        <taxon>Bacteroidia</taxon>
        <taxon>Bacteroidales</taxon>
        <taxon>Bacteroidaceae</taxon>
        <taxon>Phocaeicola</taxon>
    </lineage>
</organism>
<name>A0A5M6A0Z5_9BACT</name>
<evidence type="ECO:0000313" key="2">
    <source>
        <dbReference type="Proteomes" id="UP000347681"/>
    </source>
</evidence>
<sequence length="224" mass="26215">MFSELNASTYKYSSAYYNAEFEYILSKIIACYYLILKEKTNVCNNENKIRDIILYNYLKKENYKQQLGLTNYLFDPEIPENTGRIDIRIMPINPFINDDAYYIIECKRLDTNNPNGTSGLNGEYISEGICRFVSSKYSCYYKTNGMIAFIVQPMNIQENVACLNNIINTSGFPSNTQRNIQQRKIVDDFNYSYYSIHSIDNKEITIYHLMLDFSKNIQEESKTV</sequence>